<dbReference type="CDD" id="cd02022">
    <property type="entry name" value="DPCK"/>
    <property type="match status" value="1"/>
</dbReference>
<dbReference type="NCBIfam" id="TIGR00152">
    <property type="entry name" value="dephospho-CoA kinase"/>
    <property type="match status" value="1"/>
</dbReference>
<name>A0A8S5L9I5_9CAUD</name>
<proteinExistence type="inferred from homology"/>
<organism evidence="3">
    <name type="scientific">Myoviridae sp. ctPuP5</name>
    <dbReference type="NCBI Taxonomy" id="2823543"/>
    <lineage>
        <taxon>Viruses</taxon>
        <taxon>Duplodnaviria</taxon>
        <taxon>Heunggongvirae</taxon>
        <taxon>Uroviricota</taxon>
        <taxon>Caudoviricetes</taxon>
    </lineage>
</organism>
<keyword evidence="2" id="KW-0067">ATP-binding</keyword>
<dbReference type="EMBL" id="BK014662">
    <property type="protein sequence ID" value="DAD66442.1"/>
    <property type="molecule type" value="Genomic_DNA"/>
</dbReference>
<accession>A0A8S5L9I5</accession>
<evidence type="ECO:0000313" key="3">
    <source>
        <dbReference type="EMBL" id="DAD66442.1"/>
    </source>
</evidence>
<dbReference type="InterPro" id="IPR027417">
    <property type="entry name" value="P-loop_NTPase"/>
</dbReference>
<dbReference type="GO" id="GO:0004140">
    <property type="term" value="F:dephospho-CoA kinase activity"/>
    <property type="evidence" value="ECO:0007669"/>
    <property type="project" value="InterPro"/>
</dbReference>
<dbReference type="PANTHER" id="PTHR10695">
    <property type="entry name" value="DEPHOSPHO-COA KINASE-RELATED"/>
    <property type="match status" value="1"/>
</dbReference>
<evidence type="ECO:0000256" key="2">
    <source>
        <dbReference type="ARBA" id="ARBA00022840"/>
    </source>
</evidence>
<dbReference type="HAMAP" id="MF_00376">
    <property type="entry name" value="Dephospho_CoA_kinase"/>
    <property type="match status" value="1"/>
</dbReference>
<keyword evidence="1" id="KW-0547">Nucleotide-binding</keyword>
<dbReference type="PROSITE" id="PS51219">
    <property type="entry name" value="DPCK"/>
    <property type="match status" value="1"/>
</dbReference>
<evidence type="ECO:0000256" key="1">
    <source>
        <dbReference type="ARBA" id="ARBA00022741"/>
    </source>
</evidence>
<dbReference type="PANTHER" id="PTHR10695:SF46">
    <property type="entry name" value="BIFUNCTIONAL COENZYME A SYNTHASE-RELATED"/>
    <property type="match status" value="1"/>
</dbReference>
<dbReference type="Gene3D" id="3.40.50.300">
    <property type="entry name" value="P-loop containing nucleotide triphosphate hydrolases"/>
    <property type="match status" value="1"/>
</dbReference>
<dbReference type="GO" id="GO:0015937">
    <property type="term" value="P:coenzyme A biosynthetic process"/>
    <property type="evidence" value="ECO:0007669"/>
    <property type="project" value="InterPro"/>
</dbReference>
<protein>
    <submittedName>
        <fullName evidence="3">DPCK protein</fullName>
    </submittedName>
</protein>
<dbReference type="InterPro" id="IPR001977">
    <property type="entry name" value="Depp_CoAkinase"/>
</dbReference>
<dbReference type="SUPFAM" id="SSF52540">
    <property type="entry name" value="P-loop containing nucleoside triphosphate hydrolases"/>
    <property type="match status" value="1"/>
</dbReference>
<dbReference type="GO" id="GO:0005524">
    <property type="term" value="F:ATP binding"/>
    <property type="evidence" value="ECO:0007669"/>
    <property type="project" value="UniProtKB-KW"/>
</dbReference>
<sequence length="194" mass="22136">MILGITGYIGSGKSYVSKLFRENGVPVYDTDSKAKEILNTNHQLKLELIDLLGDSIYKDGELNKKQLAFYLFSNQGYTDKINATIHPYVTEDFKKWCVKELKTHKLVAVESAILIDSELVNCVDKILFVDAPVELCIKRATRRDGVNKADILNRIIKQPLYSDILKSLDYTIYNDEKEGNDIELQVKNIIDNIF</sequence>
<reference evidence="3" key="1">
    <citation type="journal article" date="2021" name="Proc. Natl. Acad. Sci. U.S.A.">
        <title>A Catalog of Tens of Thousands of Viruses from Human Metagenomes Reveals Hidden Associations with Chronic Diseases.</title>
        <authorList>
            <person name="Tisza M.J."/>
            <person name="Buck C.B."/>
        </authorList>
    </citation>
    <scope>NUCLEOTIDE SEQUENCE</scope>
    <source>
        <strain evidence="3">CtPuP5</strain>
    </source>
</reference>
<dbReference type="Pfam" id="PF01121">
    <property type="entry name" value="CoaE"/>
    <property type="match status" value="1"/>
</dbReference>